<feature type="compositionally biased region" description="Low complexity" evidence="1">
    <location>
        <begin position="151"/>
        <end position="165"/>
    </location>
</feature>
<evidence type="ECO:0000313" key="2">
    <source>
        <dbReference type="EMBL" id="VDN56277.1"/>
    </source>
</evidence>
<dbReference type="WBParaSite" id="DME_0000189001-mRNA-1">
    <property type="protein sequence ID" value="DME_0000189001-mRNA-1"/>
    <property type="gene ID" value="DME_0000189001"/>
</dbReference>
<dbReference type="EMBL" id="UYYG01001155">
    <property type="protein sequence ID" value="VDN56277.1"/>
    <property type="molecule type" value="Genomic_DNA"/>
</dbReference>
<evidence type="ECO:0000313" key="5">
    <source>
        <dbReference type="WBParaSite" id="DME_0000189001-mRNA-1"/>
    </source>
</evidence>
<dbReference type="Proteomes" id="UP000038040">
    <property type="component" value="Unplaced"/>
</dbReference>
<evidence type="ECO:0000313" key="4">
    <source>
        <dbReference type="Proteomes" id="UP000274756"/>
    </source>
</evidence>
<accession>A0A0N4U4Z4</accession>
<name>A0A0N4U4Z4_DRAME</name>
<sequence>MRIALINLRAFIEEIQDPQIETLNRANDLFYFYYFKAEISPLKPVNHVYKTATDQAVISADPLSGLLYHNSFLTTTQTSAKSHSYFPTANIDLNADPYKYEEQHLFEEISEGTIYEMEEDKSADIFRDIFRTTAYVSDEELEEASSRMPYQQSATATSQSTFSATPSPEITIDIDTVPSIVSSESPMSTTSDFASMPLESHIYTSISLSEDGSKKSTSEMPYQQPVTASALSTFSPFSEIISDADTVPLISSKFFISAISRYILTSTPAQSDMLQYSASTSPNSDLISSTDATGSLVPILSYTSILSPIKTTQAHIDSKADKVLMAFNGLHRFKPDASESLQKRTSTASFITTPKSHSTPPIYGTRKLVTKKEVTTTSALGAKIFLLHPFSIMLISLHPFLELNKLN</sequence>
<proteinExistence type="predicted"/>
<evidence type="ECO:0000256" key="1">
    <source>
        <dbReference type="SAM" id="MobiDB-lite"/>
    </source>
</evidence>
<dbReference type="Proteomes" id="UP000274756">
    <property type="component" value="Unassembled WGS sequence"/>
</dbReference>
<dbReference type="AlphaFoldDB" id="A0A0N4U4Z4"/>
<gene>
    <name evidence="2" type="ORF">DME_LOCUS6250</name>
</gene>
<reference evidence="2 4" key="2">
    <citation type="submission" date="2018-11" db="EMBL/GenBank/DDBJ databases">
        <authorList>
            <consortium name="Pathogen Informatics"/>
        </authorList>
    </citation>
    <scope>NUCLEOTIDE SEQUENCE [LARGE SCALE GENOMIC DNA]</scope>
</reference>
<keyword evidence="4" id="KW-1185">Reference proteome</keyword>
<organism evidence="3 5">
    <name type="scientific">Dracunculus medinensis</name>
    <name type="common">Guinea worm</name>
    <dbReference type="NCBI Taxonomy" id="318479"/>
    <lineage>
        <taxon>Eukaryota</taxon>
        <taxon>Metazoa</taxon>
        <taxon>Ecdysozoa</taxon>
        <taxon>Nematoda</taxon>
        <taxon>Chromadorea</taxon>
        <taxon>Rhabditida</taxon>
        <taxon>Spirurina</taxon>
        <taxon>Dracunculoidea</taxon>
        <taxon>Dracunculidae</taxon>
        <taxon>Dracunculus</taxon>
    </lineage>
</organism>
<feature type="region of interest" description="Disordered" evidence="1">
    <location>
        <begin position="142"/>
        <end position="169"/>
    </location>
</feature>
<evidence type="ECO:0000313" key="3">
    <source>
        <dbReference type="Proteomes" id="UP000038040"/>
    </source>
</evidence>
<reference evidence="5" key="1">
    <citation type="submission" date="2017-02" db="UniProtKB">
        <authorList>
            <consortium name="WormBaseParasite"/>
        </authorList>
    </citation>
    <scope>IDENTIFICATION</scope>
</reference>
<protein>
    <submittedName>
        <fullName evidence="5">Flocculation protein FLO11-like</fullName>
    </submittedName>
</protein>